<dbReference type="EMBL" id="NCVQ01000001">
    <property type="protein sequence ID" value="PWZ58259.1"/>
    <property type="molecule type" value="Genomic_DNA"/>
</dbReference>
<reference evidence="10" key="1">
    <citation type="journal article" date="2018" name="Nat. Genet.">
        <title>Extensive intraspecific gene order and gene structural variations between Mo17 and other maize genomes.</title>
        <authorList>
            <person name="Sun S."/>
            <person name="Zhou Y."/>
            <person name="Chen J."/>
            <person name="Shi J."/>
            <person name="Zhao H."/>
            <person name="Zhao H."/>
            <person name="Song W."/>
            <person name="Zhang M."/>
            <person name="Cui Y."/>
            <person name="Dong X."/>
            <person name="Liu H."/>
            <person name="Ma X."/>
            <person name="Jiao Y."/>
            <person name="Wang B."/>
            <person name="Wei X."/>
            <person name="Stein J.C."/>
            <person name="Glaubitz J.C."/>
            <person name="Lu F."/>
            <person name="Yu G."/>
            <person name="Liang C."/>
            <person name="Fengler K."/>
            <person name="Li B."/>
            <person name="Rafalski A."/>
            <person name="Schnable P.S."/>
            <person name="Ware D.H."/>
            <person name="Buckler E.S."/>
            <person name="Lai J."/>
        </authorList>
    </citation>
    <scope>NUCLEOTIDE SEQUENCE [LARGE SCALE GENOMIC DNA]</scope>
    <source>
        <tissue evidence="10">Seedling</tissue>
    </source>
</reference>
<dbReference type="AlphaFoldDB" id="A0A8J8XFJ9"/>
<sequence length="272" mass="29501">MGRAPCCEKEGLRRGAWSAEEDQRLVAYVRQNGHPNWRALPRQAGLLRCGKSCRLRWINYLRPDIKRGNFTPDEEALIVRLHRELGNRWSAIAAQLPGRTDNEIKNVWHTHIKKRLEDGHGEEKKARKGKPAAKKAADAVGRSSEHGPFLTASPGLSSSGVTFSAAADSAAAVSSSADNAATTSHHPQQVGASKAESSTELDSGLSSAEFPPLDDSFWSSADVVDMGLGATDEELGLACPPPLSSSSTRDEDMEFWLNMLLEAGDMRDLSVL</sequence>
<organism evidence="10">
    <name type="scientific">Zea mays</name>
    <name type="common">Maize</name>
    <dbReference type="NCBI Taxonomy" id="4577"/>
    <lineage>
        <taxon>Eukaryota</taxon>
        <taxon>Viridiplantae</taxon>
        <taxon>Streptophyta</taxon>
        <taxon>Embryophyta</taxon>
        <taxon>Tracheophyta</taxon>
        <taxon>Spermatophyta</taxon>
        <taxon>Magnoliopsida</taxon>
        <taxon>Liliopsida</taxon>
        <taxon>Poales</taxon>
        <taxon>Poaceae</taxon>
        <taxon>PACMAD clade</taxon>
        <taxon>Panicoideae</taxon>
        <taxon>Andropogonodae</taxon>
        <taxon>Andropogoneae</taxon>
        <taxon>Tripsacinae</taxon>
        <taxon>Zea</taxon>
    </lineage>
</organism>
<dbReference type="PROSITE" id="PS50090">
    <property type="entry name" value="MYB_LIKE"/>
    <property type="match status" value="2"/>
</dbReference>
<dbReference type="PROSITE" id="PS51294">
    <property type="entry name" value="HTH_MYB"/>
    <property type="match status" value="2"/>
</dbReference>
<keyword evidence="3" id="KW-0805">Transcription regulation</keyword>
<proteinExistence type="predicted"/>
<dbReference type="HOGENOM" id="CLU_028567_6_4_1"/>
<dbReference type="GO" id="GO:0003700">
    <property type="term" value="F:DNA-binding transcription factor activity"/>
    <property type="evidence" value="ECO:0007669"/>
    <property type="project" value="UniProtKB-ARBA"/>
</dbReference>
<comment type="caution">
    <text evidence="10">The sequence shown here is derived from an EMBL/GenBank/DDBJ whole genome shotgun (WGS) entry which is preliminary data.</text>
</comment>
<name>A0A8J8XFJ9_MAIZE</name>
<protein>
    <submittedName>
        <fullName evidence="10">Transcription factor MYB15</fullName>
    </submittedName>
</protein>
<feature type="domain" description="Myb-like" evidence="8">
    <location>
        <begin position="9"/>
        <end position="61"/>
    </location>
</feature>
<dbReference type="PANTHER" id="PTHR10641">
    <property type="entry name" value="MYB FAMILY TRANSCRIPTION FACTOR"/>
    <property type="match status" value="1"/>
</dbReference>
<evidence type="ECO:0000256" key="2">
    <source>
        <dbReference type="ARBA" id="ARBA00022737"/>
    </source>
</evidence>
<dbReference type="CDD" id="cd00167">
    <property type="entry name" value="SANT"/>
    <property type="match status" value="2"/>
</dbReference>
<evidence type="ECO:0000256" key="5">
    <source>
        <dbReference type="ARBA" id="ARBA00023163"/>
    </source>
</evidence>
<feature type="compositionally biased region" description="Basic and acidic residues" evidence="7">
    <location>
        <begin position="115"/>
        <end position="125"/>
    </location>
</feature>
<feature type="region of interest" description="Disordered" evidence="7">
    <location>
        <begin position="115"/>
        <end position="154"/>
    </location>
</feature>
<evidence type="ECO:0000256" key="4">
    <source>
        <dbReference type="ARBA" id="ARBA00023125"/>
    </source>
</evidence>
<dbReference type="InterPro" id="IPR001005">
    <property type="entry name" value="SANT/Myb"/>
</dbReference>
<feature type="region of interest" description="Disordered" evidence="7">
    <location>
        <begin position="178"/>
        <end position="208"/>
    </location>
</feature>
<evidence type="ECO:0000256" key="7">
    <source>
        <dbReference type="SAM" id="MobiDB-lite"/>
    </source>
</evidence>
<dbReference type="GO" id="GO:0005634">
    <property type="term" value="C:nucleus"/>
    <property type="evidence" value="ECO:0007669"/>
    <property type="project" value="UniProtKB-SubCell"/>
</dbReference>
<keyword evidence="5" id="KW-0804">Transcription</keyword>
<dbReference type="InterPro" id="IPR015495">
    <property type="entry name" value="Myb_TF_plants"/>
</dbReference>
<dbReference type="InterPro" id="IPR009057">
    <property type="entry name" value="Homeodomain-like_sf"/>
</dbReference>
<dbReference type="OrthoDB" id="2143914at2759"/>
<keyword evidence="6" id="KW-0539">Nucleus</keyword>
<feature type="domain" description="HTH myb-type" evidence="9">
    <location>
        <begin position="62"/>
        <end position="116"/>
    </location>
</feature>
<feature type="domain" description="Myb-like" evidence="8">
    <location>
        <begin position="62"/>
        <end position="112"/>
    </location>
</feature>
<feature type="compositionally biased region" description="Polar residues" evidence="7">
    <location>
        <begin position="185"/>
        <end position="206"/>
    </location>
</feature>
<feature type="domain" description="HTH myb-type" evidence="9">
    <location>
        <begin position="9"/>
        <end position="61"/>
    </location>
</feature>
<evidence type="ECO:0000313" key="10">
    <source>
        <dbReference type="EMBL" id="PWZ58259.1"/>
    </source>
</evidence>
<dbReference type="Proteomes" id="UP000251960">
    <property type="component" value="Chromosome 1"/>
</dbReference>
<dbReference type="KEGG" id="zma:100384616"/>
<dbReference type="PANTHER" id="PTHR10641:SF1412">
    <property type="entry name" value="PROTEIN MYB4, PUTATIVE, EXPRESSED-RELATED"/>
    <property type="match status" value="1"/>
</dbReference>
<dbReference type="SMART" id="SM00717">
    <property type="entry name" value="SANT"/>
    <property type="match status" value="2"/>
</dbReference>
<comment type="subcellular location">
    <subcellularLocation>
        <location evidence="1">Nucleus</location>
    </subcellularLocation>
</comment>
<accession>A0A8J8XFJ9</accession>
<dbReference type="GO" id="GO:1901141">
    <property type="term" value="P:regulation of lignin biosynthetic process"/>
    <property type="evidence" value="ECO:0007669"/>
    <property type="project" value="UniProtKB-ARBA"/>
</dbReference>
<dbReference type="FunFam" id="1.10.10.60:FF:000001">
    <property type="entry name" value="MYB-related transcription factor"/>
    <property type="match status" value="1"/>
</dbReference>
<dbReference type="GO" id="GO:0000976">
    <property type="term" value="F:transcription cis-regulatory region binding"/>
    <property type="evidence" value="ECO:0007669"/>
    <property type="project" value="UniProtKB-ARBA"/>
</dbReference>
<keyword evidence="4" id="KW-0238">DNA-binding</keyword>
<dbReference type="OMA" id="YIRRHGH"/>
<evidence type="ECO:0000256" key="6">
    <source>
        <dbReference type="ARBA" id="ARBA00023242"/>
    </source>
</evidence>
<evidence type="ECO:0000259" key="8">
    <source>
        <dbReference type="PROSITE" id="PS50090"/>
    </source>
</evidence>
<keyword evidence="2" id="KW-0677">Repeat</keyword>
<dbReference type="SUPFAM" id="SSF46689">
    <property type="entry name" value="Homeodomain-like"/>
    <property type="match status" value="1"/>
</dbReference>
<dbReference type="Pfam" id="PF00249">
    <property type="entry name" value="Myb_DNA-binding"/>
    <property type="match status" value="2"/>
</dbReference>
<dbReference type="Gene3D" id="1.10.10.60">
    <property type="entry name" value="Homeodomain-like"/>
    <property type="match status" value="2"/>
</dbReference>
<evidence type="ECO:0000256" key="3">
    <source>
        <dbReference type="ARBA" id="ARBA00023015"/>
    </source>
</evidence>
<dbReference type="SMR" id="A0A8J8XFJ9"/>
<evidence type="ECO:0000259" key="9">
    <source>
        <dbReference type="PROSITE" id="PS51294"/>
    </source>
</evidence>
<gene>
    <name evidence="10" type="primary">MYB15_1</name>
    <name evidence="10" type="ORF">Zm00014a_008855</name>
</gene>
<evidence type="ECO:0000256" key="1">
    <source>
        <dbReference type="ARBA" id="ARBA00004123"/>
    </source>
</evidence>
<dbReference type="InterPro" id="IPR017930">
    <property type="entry name" value="Myb_dom"/>
</dbReference>